<protein>
    <submittedName>
        <fullName evidence="1">Uncharacterized protein</fullName>
    </submittedName>
</protein>
<reference evidence="1 2" key="1">
    <citation type="submission" date="2015-12" db="EMBL/GenBank/DDBJ databases">
        <title>The genome of Folsomia candida.</title>
        <authorList>
            <person name="Faddeeva A."/>
            <person name="Derks M.F."/>
            <person name="Anvar Y."/>
            <person name="Smit S."/>
            <person name="Van Straalen N."/>
            <person name="Roelofs D."/>
        </authorList>
    </citation>
    <scope>NUCLEOTIDE SEQUENCE [LARGE SCALE GENOMIC DNA]</scope>
    <source>
        <strain evidence="1 2">VU population</strain>
        <tissue evidence="1">Whole body</tissue>
    </source>
</reference>
<comment type="caution">
    <text evidence="1">The sequence shown here is derived from an EMBL/GenBank/DDBJ whole genome shotgun (WGS) entry which is preliminary data.</text>
</comment>
<dbReference type="Proteomes" id="UP000198287">
    <property type="component" value="Unassembled WGS sequence"/>
</dbReference>
<name>A0A226E7W6_FOLCA</name>
<organism evidence="1 2">
    <name type="scientific">Folsomia candida</name>
    <name type="common">Springtail</name>
    <dbReference type="NCBI Taxonomy" id="158441"/>
    <lineage>
        <taxon>Eukaryota</taxon>
        <taxon>Metazoa</taxon>
        <taxon>Ecdysozoa</taxon>
        <taxon>Arthropoda</taxon>
        <taxon>Hexapoda</taxon>
        <taxon>Collembola</taxon>
        <taxon>Entomobryomorpha</taxon>
        <taxon>Isotomoidea</taxon>
        <taxon>Isotomidae</taxon>
        <taxon>Proisotominae</taxon>
        <taxon>Folsomia</taxon>
    </lineage>
</organism>
<gene>
    <name evidence="1" type="ORF">Fcan01_10587</name>
</gene>
<dbReference type="OrthoDB" id="6097640at2759"/>
<evidence type="ECO:0000313" key="2">
    <source>
        <dbReference type="Proteomes" id="UP000198287"/>
    </source>
</evidence>
<dbReference type="AlphaFoldDB" id="A0A226E7W6"/>
<accession>A0A226E7W6</accession>
<dbReference type="EMBL" id="LNIX01000005">
    <property type="protein sequence ID" value="OXA53400.1"/>
    <property type="molecule type" value="Genomic_DNA"/>
</dbReference>
<evidence type="ECO:0000313" key="1">
    <source>
        <dbReference type="EMBL" id="OXA53400.1"/>
    </source>
</evidence>
<sequence>MKQPADALDNYLQIVNELPIANDKKGELTRLYHTANLSAFTITCSYTLFQKLIDKVTGTMGAESKVGIFLDAMDATGWQDGSDAVVAANWGEIEGLDEAVVEILAAQQHLQGNGEDTVDAKEDLGPFPNPKSALDEGFFEFDPIQAGMK</sequence>
<proteinExistence type="predicted"/>
<keyword evidence="2" id="KW-1185">Reference proteome</keyword>